<proteinExistence type="predicted"/>
<gene>
    <name evidence="5" type="ORF">VNO77_21649</name>
</gene>
<comment type="caution">
    <text evidence="5">The sequence shown here is derived from an EMBL/GenBank/DDBJ whole genome shotgun (WGS) entry which is preliminary data.</text>
</comment>
<dbReference type="SMART" id="SM00499">
    <property type="entry name" value="AAI"/>
    <property type="match status" value="1"/>
</dbReference>
<dbReference type="PANTHER" id="PTHR33214">
    <property type="entry name" value="BIFUNCTIONAL INHIBITOR/LIPID-TRANSFER PROTEIN/SEED STORAGE 2S ALBUMIN SUPERFAMILY PROTEIN"/>
    <property type="match status" value="1"/>
</dbReference>
<evidence type="ECO:0000313" key="6">
    <source>
        <dbReference type="Proteomes" id="UP001367508"/>
    </source>
</evidence>
<organism evidence="5 6">
    <name type="scientific">Canavalia gladiata</name>
    <name type="common">Sword bean</name>
    <name type="synonym">Dolichos gladiatus</name>
    <dbReference type="NCBI Taxonomy" id="3824"/>
    <lineage>
        <taxon>Eukaryota</taxon>
        <taxon>Viridiplantae</taxon>
        <taxon>Streptophyta</taxon>
        <taxon>Embryophyta</taxon>
        <taxon>Tracheophyta</taxon>
        <taxon>Spermatophyta</taxon>
        <taxon>Magnoliopsida</taxon>
        <taxon>eudicotyledons</taxon>
        <taxon>Gunneridae</taxon>
        <taxon>Pentapetalae</taxon>
        <taxon>rosids</taxon>
        <taxon>fabids</taxon>
        <taxon>Fabales</taxon>
        <taxon>Fabaceae</taxon>
        <taxon>Papilionoideae</taxon>
        <taxon>50 kb inversion clade</taxon>
        <taxon>NPAAA clade</taxon>
        <taxon>indigoferoid/millettioid clade</taxon>
        <taxon>Phaseoleae</taxon>
        <taxon>Canavalia</taxon>
    </lineage>
</organism>
<sequence>MMKKVSTPCVVVCAVVLTLLLADIGTMVEAVNCSPSELSPCAPALGGAPPTSACCQKLIEQKPCLCGYIKDPNLKQYVNSPAARKMASTCGVQIPRC</sequence>
<evidence type="ECO:0000313" key="5">
    <source>
        <dbReference type="EMBL" id="KAK7340931.1"/>
    </source>
</evidence>
<dbReference type="EMBL" id="JAYMYQ010000004">
    <property type="protein sequence ID" value="KAK7340931.1"/>
    <property type="molecule type" value="Genomic_DNA"/>
</dbReference>
<feature type="domain" description="Bifunctional inhibitor/plant lipid transfer protein/seed storage helical" evidence="4">
    <location>
        <begin position="33"/>
        <end position="97"/>
    </location>
</feature>
<evidence type="ECO:0000256" key="1">
    <source>
        <dbReference type="ARBA" id="ARBA00022448"/>
    </source>
</evidence>
<dbReference type="AlphaFoldDB" id="A0AAN9LSH3"/>
<dbReference type="GO" id="GO:0008289">
    <property type="term" value="F:lipid binding"/>
    <property type="evidence" value="ECO:0007669"/>
    <property type="project" value="UniProtKB-KW"/>
</dbReference>
<name>A0AAN9LSH3_CANGL</name>
<evidence type="ECO:0000256" key="3">
    <source>
        <dbReference type="SAM" id="SignalP"/>
    </source>
</evidence>
<feature type="chain" id="PRO_5042961835" description="Bifunctional inhibitor/plant lipid transfer protein/seed storage helical domain-containing protein" evidence="3">
    <location>
        <begin position="31"/>
        <end position="97"/>
    </location>
</feature>
<dbReference type="GO" id="GO:0006869">
    <property type="term" value="P:lipid transport"/>
    <property type="evidence" value="ECO:0007669"/>
    <property type="project" value="InterPro"/>
</dbReference>
<keyword evidence="3" id="KW-0732">Signal</keyword>
<dbReference type="CDD" id="cd01959">
    <property type="entry name" value="nsLTP2"/>
    <property type="match status" value="1"/>
</dbReference>
<dbReference type="PANTHER" id="PTHR33214:SF44">
    <property type="entry name" value="NON-SPECIFIC LIPID TRANSFER PROTEIN GPI-ANCHORED 33"/>
    <property type="match status" value="1"/>
</dbReference>
<evidence type="ECO:0000259" key="4">
    <source>
        <dbReference type="SMART" id="SM00499"/>
    </source>
</evidence>
<dbReference type="InterPro" id="IPR036312">
    <property type="entry name" value="Bifun_inhib/LTP/seed_sf"/>
</dbReference>
<dbReference type="InterPro" id="IPR016140">
    <property type="entry name" value="Bifunc_inhib/LTP/seed_store"/>
</dbReference>
<keyword evidence="1" id="KW-0813">Transport</keyword>
<keyword evidence="2" id="KW-0446">Lipid-binding</keyword>
<reference evidence="5 6" key="1">
    <citation type="submission" date="2024-01" db="EMBL/GenBank/DDBJ databases">
        <title>The genomes of 5 underutilized Papilionoideae crops provide insights into root nodulation and disease resistanc.</title>
        <authorList>
            <person name="Jiang F."/>
        </authorList>
    </citation>
    <scope>NUCLEOTIDE SEQUENCE [LARGE SCALE GENOMIC DNA]</scope>
    <source>
        <strain evidence="5">LVBAO_FW01</strain>
        <tissue evidence="5">Leaves</tissue>
    </source>
</reference>
<dbReference type="SUPFAM" id="SSF47699">
    <property type="entry name" value="Bifunctional inhibitor/lipid-transfer protein/seed storage 2S albumin"/>
    <property type="match status" value="1"/>
</dbReference>
<dbReference type="Gene3D" id="1.10.110.10">
    <property type="entry name" value="Plant lipid-transfer and hydrophobic proteins"/>
    <property type="match status" value="1"/>
</dbReference>
<protein>
    <recommendedName>
        <fullName evidence="4">Bifunctional inhibitor/plant lipid transfer protein/seed storage helical domain-containing protein</fullName>
    </recommendedName>
</protein>
<dbReference type="Proteomes" id="UP001367508">
    <property type="component" value="Unassembled WGS sequence"/>
</dbReference>
<keyword evidence="6" id="KW-1185">Reference proteome</keyword>
<accession>A0AAN9LSH3</accession>
<dbReference type="Pfam" id="PF00234">
    <property type="entry name" value="Tryp_alpha_amyl"/>
    <property type="match status" value="1"/>
</dbReference>
<feature type="signal peptide" evidence="3">
    <location>
        <begin position="1"/>
        <end position="30"/>
    </location>
</feature>
<evidence type="ECO:0000256" key="2">
    <source>
        <dbReference type="ARBA" id="ARBA00023121"/>
    </source>
</evidence>
<dbReference type="InterPro" id="IPR033872">
    <property type="entry name" value="nsLTP2"/>
</dbReference>